<name>A0A7X0XUC0_9LIST</name>
<comment type="caution">
    <text evidence="7">The sequence shown here is derived from an EMBL/GenBank/DDBJ whole genome shotgun (WGS) entry which is preliminary data.</text>
</comment>
<evidence type="ECO:0000313" key="8">
    <source>
        <dbReference type="Proteomes" id="UP000539064"/>
    </source>
</evidence>
<keyword evidence="3 7" id="KW-0378">Hydrolase</keyword>
<dbReference type="InterPro" id="IPR008928">
    <property type="entry name" value="6-hairpin_glycosidase_sf"/>
</dbReference>
<evidence type="ECO:0000259" key="4">
    <source>
        <dbReference type="Pfam" id="PF08531"/>
    </source>
</evidence>
<dbReference type="Pfam" id="PF17389">
    <property type="entry name" value="Bac_rhamnosid6H"/>
    <property type="match status" value="1"/>
</dbReference>
<dbReference type="InterPro" id="IPR035396">
    <property type="entry name" value="Bac_rhamnosid6H"/>
</dbReference>
<protein>
    <recommendedName>
        <fullName evidence="2">alpha-L-rhamnosidase</fullName>
        <ecNumber evidence="2">3.2.1.40</ecNumber>
    </recommendedName>
</protein>
<evidence type="ECO:0000259" key="5">
    <source>
        <dbReference type="Pfam" id="PF17389"/>
    </source>
</evidence>
<dbReference type="Gene3D" id="1.50.10.10">
    <property type="match status" value="1"/>
</dbReference>
<dbReference type="SUPFAM" id="SSF48208">
    <property type="entry name" value="Six-hairpin glycosidases"/>
    <property type="match status" value="1"/>
</dbReference>
<reference evidence="7 8" key="1">
    <citation type="submission" date="2020-03" db="EMBL/GenBank/DDBJ databases">
        <title>Soil Listeria distribution.</title>
        <authorList>
            <person name="Liao J."/>
            <person name="Wiedmann M."/>
        </authorList>
    </citation>
    <scope>NUCLEOTIDE SEQUENCE [LARGE SCALE GENOMIC DNA]</scope>
    <source>
        <strain evidence="7 8">FSL L7-0978</strain>
    </source>
</reference>
<dbReference type="EMBL" id="JAARVG010000001">
    <property type="protein sequence ID" value="MBC1791929.1"/>
    <property type="molecule type" value="Genomic_DNA"/>
</dbReference>
<feature type="domain" description="Alpha-L-rhamnosidase six-hairpin glycosidase" evidence="5">
    <location>
        <begin position="457"/>
        <end position="798"/>
    </location>
</feature>
<evidence type="ECO:0000259" key="6">
    <source>
        <dbReference type="Pfam" id="PF17390"/>
    </source>
</evidence>
<dbReference type="GO" id="GO:0005975">
    <property type="term" value="P:carbohydrate metabolic process"/>
    <property type="evidence" value="ECO:0007669"/>
    <property type="project" value="InterPro"/>
</dbReference>
<dbReference type="Pfam" id="PF08531">
    <property type="entry name" value="Bac_rhamnosid_N"/>
    <property type="match status" value="1"/>
</dbReference>
<dbReference type="Pfam" id="PF17390">
    <property type="entry name" value="Bac_rhamnosid_C"/>
    <property type="match status" value="1"/>
</dbReference>
<dbReference type="PANTHER" id="PTHR33307">
    <property type="entry name" value="ALPHA-RHAMNOSIDASE (EUROFUNG)"/>
    <property type="match status" value="1"/>
</dbReference>
<evidence type="ECO:0000256" key="3">
    <source>
        <dbReference type="ARBA" id="ARBA00022801"/>
    </source>
</evidence>
<dbReference type="EC" id="3.2.1.40" evidence="2"/>
<dbReference type="InterPro" id="IPR013737">
    <property type="entry name" value="Bac_rhamnosid_N"/>
</dbReference>
<evidence type="ECO:0000256" key="1">
    <source>
        <dbReference type="ARBA" id="ARBA00001445"/>
    </source>
</evidence>
<feature type="domain" description="Bacterial alpha-L-rhamnosidase N-terminal" evidence="4">
    <location>
        <begin position="159"/>
        <end position="297"/>
    </location>
</feature>
<dbReference type="GO" id="GO:0030596">
    <property type="term" value="F:alpha-L-rhamnosidase activity"/>
    <property type="evidence" value="ECO:0007669"/>
    <property type="project" value="UniProtKB-EC"/>
</dbReference>
<feature type="domain" description="Alpha-L-rhamnosidase C-terminal" evidence="6">
    <location>
        <begin position="812"/>
        <end position="861"/>
    </location>
</feature>
<gene>
    <name evidence="7" type="ORF">HCA52_00760</name>
</gene>
<dbReference type="Proteomes" id="UP000539064">
    <property type="component" value="Unassembled WGS sequence"/>
</dbReference>
<dbReference type="AlphaFoldDB" id="A0A7X0XUC0"/>
<proteinExistence type="predicted"/>
<organism evidence="7 8">
    <name type="scientific">Listeria booriae</name>
    <dbReference type="NCBI Taxonomy" id="1552123"/>
    <lineage>
        <taxon>Bacteria</taxon>
        <taxon>Bacillati</taxon>
        <taxon>Bacillota</taxon>
        <taxon>Bacilli</taxon>
        <taxon>Bacillales</taxon>
        <taxon>Listeriaceae</taxon>
        <taxon>Listeria</taxon>
    </lineage>
</organism>
<dbReference type="InterPro" id="IPR016007">
    <property type="entry name" value="Alpha_rhamnosid"/>
</dbReference>
<dbReference type="InterPro" id="IPR035398">
    <property type="entry name" value="Bac_rhamnosid_C"/>
</dbReference>
<evidence type="ECO:0000313" key="7">
    <source>
        <dbReference type="EMBL" id="MBC1791929.1"/>
    </source>
</evidence>
<dbReference type="InterPro" id="IPR012341">
    <property type="entry name" value="6hp_glycosidase-like_sf"/>
</dbReference>
<dbReference type="PANTHER" id="PTHR33307:SF6">
    <property type="entry name" value="ALPHA-RHAMNOSIDASE (EUROFUNG)-RELATED"/>
    <property type="match status" value="1"/>
</dbReference>
<sequence length="892" mass="102720">MTHIFNGFKNNEKVRGLHLKKINKVKINGLNRPLAIDIQAEIVIDWSKEKVWQKQYRLEIMYDGKCIFKEEKREESKKCTWIKLPPTFAYESREQFIAKLFIKDGNGQVVELEKAFYSSNPHLGAADWITRLDNPIKKEYEYFKEERSIILERSFLIEKELQTAFIDLSGLGYYTLKVNGKRVHDTYLTSDVTNYERTVYYDTFEISSYLQQGENVIQVELGNGWYNPAPIHILGKYNIRKHLAIGRPCLLAQLTINYRNNETETISTDTNWQAKFGHLLANDVYIGETYIDTNENKTAQTVIINGPSGQLMPSTIPKIRRTKKFIPKLLRQQRNMQIYDVTELISGQISITVNPSFVGILKISYAEKIDVAGELDFTTSISGTYGMSDEQNQINHDDPIIQIDRICKTKNTILHFENEYTYHSFRYLKIEVENMEVFPNQLIDNLCAYKVHTDLEKIATFTSSNQKLNALWQAGINTKLNNIHSYFEDCSRERFGYGGDIVALLHSQVVSFDVKNLLEKVFVDFANNQTVHGGITQTAPYVGIMTHGPSNGAGSIGWQLVFPEIAQTLLNNYQSLAFIKSHQSELEKHIDYLLNFDYDYIKYCCLGDWGSSDTVIINKKVHTPDQLFCTATMYAVILHSYLRLFEQIDQDNTRVERLRHTIVNIKNQIVKAFYHEAGYFASGTQSSYIFALYGQLFEENKALITRNLLTLLEEKQWILTMGIFGMSWAYDLLPTLDQNTTIYNWLTLDSKESYQGMLESGNKVLSEYFPVTPTTDVQEASSINHAMFSSYSAWFIQELVGLKLSENHDFLTIQPFFAKELKDVSGKIESYYGTISLIWEQQAADTYIVKVHIPIGLSYAVKENAGQIIRIQEDKFVEGIHELTINYQVPPQ</sequence>
<dbReference type="Gene3D" id="2.60.120.260">
    <property type="entry name" value="Galactose-binding domain-like"/>
    <property type="match status" value="2"/>
</dbReference>
<dbReference type="RefSeq" id="WP_185486759.1">
    <property type="nucleotide sequence ID" value="NZ_JAARVE010000001.1"/>
</dbReference>
<comment type="catalytic activity">
    <reaction evidence="1">
        <text>Hydrolysis of terminal non-reducing alpha-L-rhamnose residues in alpha-L-rhamnosides.</text>
        <dbReference type="EC" id="3.2.1.40"/>
    </reaction>
</comment>
<accession>A0A7X0XUC0</accession>
<evidence type="ECO:0000256" key="2">
    <source>
        <dbReference type="ARBA" id="ARBA00012652"/>
    </source>
</evidence>